<dbReference type="PANTHER" id="PTHR20905:SF1">
    <property type="entry name" value="AT07410P-RELATED"/>
    <property type="match status" value="1"/>
</dbReference>
<dbReference type="InterPro" id="IPR016181">
    <property type="entry name" value="Acyl_CoA_acyltransferase"/>
</dbReference>
<sequence>MASHFRTRRLTVEDSVGIRQLLMLYINEEVTAKCLQLSAFEKDLFVDTYLKFVVPQGTCIGVFDEKSDEMLACHLNTAWNKHVLPENFNLCQHTPALNKLLRFDEYMLKDAPKIINERPYLHGEIVVANPKIQRRGLAMHLMQLLEDIALEKKFEFIIGVANTNKSKGLVKKLGWQLSNEVRYSEYKDAVTGEAIFKDIPPPHTGAAFCYKELTSKRSCL</sequence>
<protein>
    <submittedName>
        <fullName evidence="2">Uncharacterized protein LOC108950041</fullName>
    </submittedName>
</protein>
<dbReference type="InterPro" id="IPR000182">
    <property type="entry name" value="GNAT_dom"/>
</dbReference>
<accession>A0A6F9DK08</accession>
<name>A0A6F9DK08_9ASCI</name>
<dbReference type="EMBL" id="LR787421">
    <property type="protein sequence ID" value="CAB3263283.1"/>
    <property type="molecule type" value="mRNA"/>
</dbReference>
<evidence type="ECO:0000259" key="1">
    <source>
        <dbReference type="Pfam" id="PF00583"/>
    </source>
</evidence>
<dbReference type="AlphaFoldDB" id="A0A6F9DK08"/>
<dbReference type="SUPFAM" id="SSF55729">
    <property type="entry name" value="Acyl-CoA N-acyltransferases (Nat)"/>
    <property type="match status" value="1"/>
</dbReference>
<reference evidence="2" key="1">
    <citation type="submission" date="2020-04" db="EMBL/GenBank/DDBJ databases">
        <authorList>
            <person name="Neveu A P."/>
        </authorList>
    </citation>
    <scope>NUCLEOTIDE SEQUENCE</scope>
    <source>
        <tissue evidence="2">Whole embryo</tissue>
    </source>
</reference>
<dbReference type="PANTHER" id="PTHR20905">
    <property type="entry name" value="N-ACETYLTRANSFERASE-RELATED"/>
    <property type="match status" value="1"/>
</dbReference>
<dbReference type="Pfam" id="PF00583">
    <property type="entry name" value="Acetyltransf_1"/>
    <property type="match status" value="1"/>
</dbReference>
<evidence type="ECO:0000313" key="2">
    <source>
        <dbReference type="EMBL" id="CAB3263283.1"/>
    </source>
</evidence>
<organism evidence="2">
    <name type="scientific">Phallusia mammillata</name>
    <dbReference type="NCBI Taxonomy" id="59560"/>
    <lineage>
        <taxon>Eukaryota</taxon>
        <taxon>Metazoa</taxon>
        <taxon>Chordata</taxon>
        <taxon>Tunicata</taxon>
        <taxon>Ascidiacea</taxon>
        <taxon>Phlebobranchia</taxon>
        <taxon>Ascidiidae</taxon>
        <taxon>Phallusia</taxon>
    </lineage>
</organism>
<dbReference type="Gene3D" id="3.40.630.30">
    <property type="match status" value="1"/>
</dbReference>
<dbReference type="GO" id="GO:0008080">
    <property type="term" value="F:N-acetyltransferase activity"/>
    <property type="evidence" value="ECO:0007669"/>
    <property type="project" value="TreeGrafter"/>
</dbReference>
<gene>
    <name evidence="2" type="primary">LOC108950041-001</name>
</gene>
<feature type="domain" description="N-acetyltransferase" evidence="1">
    <location>
        <begin position="118"/>
        <end position="174"/>
    </location>
</feature>
<proteinExistence type="evidence at transcript level"/>